<accession>A0ABT7HSQ2</accession>
<comment type="caution">
    <text evidence="1">The sequence shown here is derived from an EMBL/GenBank/DDBJ whole genome shotgun (WGS) entry which is preliminary data.</text>
</comment>
<dbReference type="Proteomes" id="UP001173801">
    <property type="component" value="Unassembled WGS sequence"/>
</dbReference>
<protein>
    <submittedName>
        <fullName evidence="1">CRISPR-associated protein Csx20</fullName>
    </submittedName>
</protein>
<dbReference type="RefSeq" id="WP_284938357.1">
    <property type="nucleotide sequence ID" value="NZ_JANURM010000017.1"/>
</dbReference>
<keyword evidence="2" id="KW-1185">Reference proteome</keyword>
<proteinExistence type="predicted"/>
<reference evidence="1" key="1">
    <citation type="submission" date="2022-08" db="EMBL/GenBank/DDBJ databases">
        <authorList>
            <person name="Wang H."/>
        </authorList>
    </citation>
    <scope>NUCLEOTIDE SEQUENCE</scope>
    <source>
        <strain evidence="1">PS10</strain>
    </source>
</reference>
<organism evidence="1 2">
    <name type="scientific">Campylobacter gastrosuis</name>
    <dbReference type="NCBI Taxonomy" id="2974576"/>
    <lineage>
        <taxon>Bacteria</taxon>
        <taxon>Pseudomonadati</taxon>
        <taxon>Campylobacterota</taxon>
        <taxon>Epsilonproteobacteria</taxon>
        <taxon>Campylobacterales</taxon>
        <taxon>Campylobacteraceae</taxon>
        <taxon>Campylobacter</taxon>
    </lineage>
</organism>
<sequence>MRKFFILMSHKITDTQVEQAKKEFGVSEFINISDDAWSCINPSIESVKQSTQKYKDLLKLNAKSGDILLVQGDFGATFNMASFAKNFGLIAIYATTKRVINEVIKDDGTIVSTREFRHERFREYES</sequence>
<dbReference type="EMBL" id="JANURM010000017">
    <property type="protein sequence ID" value="MDL0089643.1"/>
    <property type="molecule type" value="Genomic_DNA"/>
</dbReference>
<dbReference type="NCBIfam" id="NF040559">
    <property type="entry name" value="CAS_Csx20"/>
    <property type="match status" value="1"/>
</dbReference>
<gene>
    <name evidence="1" type="primary">csx20</name>
    <name evidence="1" type="ORF">NYG85_09760</name>
</gene>
<dbReference type="InterPro" id="IPR049811">
    <property type="entry name" value="MJ1673-like_dom"/>
</dbReference>
<evidence type="ECO:0000313" key="1">
    <source>
        <dbReference type="EMBL" id="MDL0089643.1"/>
    </source>
</evidence>
<evidence type="ECO:0000313" key="2">
    <source>
        <dbReference type="Proteomes" id="UP001173801"/>
    </source>
</evidence>
<name>A0ABT7HSQ2_9BACT</name>
<reference evidence="1" key="2">
    <citation type="journal article" date="2023" name="Microorganisms">
        <title>Isolation and Genomic Characteristics of Cat-Borne Campylobacter felis sp. nov. and Sheep-Borne Campylobacter ovis sp. nov.</title>
        <authorList>
            <person name="Wang H."/>
            <person name="Li Y."/>
            <person name="Gu Y."/>
            <person name="Zhou G."/>
            <person name="Chen X."/>
            <person name="Zhang X."/>
            <person name="Shao Z."/>
            <person name="Zhang J."/>
            <person name="Zhang M."/>
        </authorList>
    </citation>
    <scope>NUCLEOTIDE SEQUENCE</scope>
    <source>
        <strain evidence="1">PS10</strain>
    </source>
</reference>